<organism evidence="1 2">
    <name type="scientific">Echinococcus granulosus</name>
    <name type="common">Hydatid tapeworm</name>
    <dbReference type="NCBI Taxonomy" id="6210"/>
    <lineage>
        <taxon>Eukaryota</taxon>
        <taxon>Metazoa</taxon>
        <taxon>Spiralia</taxon>
        <taxon>Lophotrochozoa</taxon>
        <taxon>Platyhelminthes</taxon>
        <taxon>Cestoda</taxon>
        <taxon>Eucestoda</taxon>
        <taxon>Cyclophyllidea</taxon>
        <taxon>Taeniidae</taxon>
        <taxon>Echinococcus</taxon>
        <taxon>Echinococcus granulosus group</taxon>
    </lineage>
</organism>
<accession>W6U0M9</accession>
<comment type="caution">
    <text evidence="1">The sequence shown here is derived from an EMBL/GenBank/DDBJ whole genome shotgun (WGS) entry which is preliminary data.</text>
</comment>
<proteinExistence type="predicted"/>
<sequence length="72" mass="7316">MYANYRSATAGIFIAAGSTAQEFDGDGATGSLRTVRVMFKPLLLGGVGGSAGGYVVVGMGEAAHCERLENST</sequence>
<reference evidence="1 2" key="1">
    <citation type="journal article" date="2013" name="Nat. Genet.">
        <title>The genome of the hydatid tapeworm Echinococcus granulosus.</title>
        <authorList>
            <person name="Zheng H."/>
            <person name="Zhang W."/>
            <person name="Zhang L."/>
            <person name="Zhang Z."/>
            <person name="Li J."/>
            <person name="Lu G."/>
            <person name="Zhu Y."/>
            <person name="Wang Y."/>
            <person name="Huang Y."/>
            <person name="Liu J."/>
            <person name="Kang H."/>
            <person name="Chen J."/>
            <person name="Wang L."/>
            <person name="Chen A."/>
            <person name="Yu S."/>
            <person name="Gao Z."/>
            <person name="Jin L."/>
            <person name="Gu W."/>
            <person name="Wang Z."/>
            <person name="Zhao L."/>
            <person name="Shi B."/>
            <person name="Wen H."/>
            <person name="Lin R."/>
            <person name="Jones M.K."/>
            <person name="Brejova B."/>
            <person name="Vinar T."/>
            <person name="Zhao G."/>
            <person name="McManus D.P."/>
            <person name="Chen Z."/>
            <person name="Zhou Y."/>
            <person name="Wang S."/>
        </authorList>
    </citation>
    <scope>NUCLEOTIDE SEQUENCE [LARGE SCALE GENOMIC DNA]</scope>
</reference>
<evidence type="ECO:0000313" key="2">
    <source>
        <dbReference type="Proteomes" id="UP000019149"/>
    </source>
</evidence>
<dbReference type="GeneID" id="36346870"/>
<protein>
    <submittedName>
        <fullName evidence="1">Uncharacterized protein</fullName>
    </submittedName>
</protein>
<dbReference type="Proteomes" id="UP000019149">
    <property type="component" value="Unassembled WGS sequence"/>
</dbReference>
<keyword evidence="2" id="KW-1185">Reference proteome</keyword>
<dbReference type="EMBL" id="APAU02000426">
    <property type="protein sequence ID" value="EUB53986.1"/>
    <property type="molecule type" value="Genomic_DNA"/>
</dbReference>
<evidence type="ECO:0000313" key="1">
    <source>
        <dbReference type="EMBL" id="EUB53986.1"/>
    </source>
</evidence>
<dbReference type="KEGG" id="egl:EGR_11157"/>
<name>W6U0M9_ECHGR</name>
<dbReference type="RefSeq" id="XP_024345182.1">
    <property type="nucleotide sequence ID" value="XM_024500404.1"/>
</dbReference>
<dbReference type="CTD" id="36346870"/>
<dbReference type="AlphaFoldDB" id="W6U0M9"/>
<gene>
    <name evidence="1" type="ORF">EGR_11157</name>
</gene>